<dbReference type="InterPro" id="IPR007352">
    <property type="entry name" value="DUF420"/>
</dbReference>
<feature type="transmembrane region" description="Helical" evidence="1">
    <location>
        <begin position="45"/>
        <end position="64"/>
    </location>
</feature>
<gene>
    <name evidence="2" type="ORF">LDX50_02040</name>
</gene>
<feature type="transmembrane region" description="Helical" evidence="1">
    <location>
        <begin position="12"/>
        <end position="33"/>
    </location>
</feature>
<comment type="caution">
    <text evidence="2">The sequence shown here is derived from an EMBL/GenBank/DDBJ whole genome shotgun (WGS) entry which is preliminary data.</text>
</comment>
<feature type="transmembrane region" description="Helical" evidence="1">
    <location>
        <begin position="114"/>
        <end position="136"/>
    </location>
</feature>
<evidence type="ECO:0000313" key="2">
    <source>
        <dbReference type="EMBL" id="MCA6073624.1"/>
    </source>
</evidence>
<protein>
    <submittedName>
        <fullName evidence="2">DUF420 domain-containing protein</fullName>
    </submittedName>
</protein>
<dbReference type="Proteomes" id="UP001139409">
    <property type="component" value="Unassembled WGS sequence"/>
</dbReference>
<dbReference type="AlphaFoldDB" id="A0A9X1KW56"/>
<dbReference type="PANTHER" id="PTHR37692">
    <property type="entry name" value="HYPOTHETICAL MEMBRANE SPANNING PROTEIN"/>
    <property type="match status" value="1"/>
</dbReference>
<dbReference type="PANTHER" id="PTHR37692:SF1">
    <property type="entry name" value="DUF420 DOMAIN-CONTAINING PROTEIN"/>
    <property type="match status" value="1"/>
</dbReference>
<keyword evidence="1" id="KW-1133">Transmembrane helix</keyword>
<sequence>MSALNPAQEKKYKRIIVSLSVIIPLAVALLFKVQIKGYDLGFLPTVYATINAITAGLLIAALVAIKKGRTEAHKRFMTMCLVLSAMFLVLYVLYHMTSESTPYGGEGTIRYLYYFILITHIVLSVAVVPLVLFTYLRALLGQFDKHKRLARITFPVWLYVAVTGVVVYLMISPYYS</sequence>
<organism evidence="2 3">
    <name type="scientific">Fulvivirga sedimenti</name>
    <dbReference type="NCBI Taxonomy" id="2879465"/>
    <lineage>
        <taxon>Bacteria</taxon>
        <taxon>Pseudomonadati</taxon>
        <taxon>Bacteroidota</taxon>
        <taxon>Cytophagia</taxon>
        <taxon>Cytophagales</taxon>
        <taxon>Fulvivirgaceae</taxon>
        <taxon>Fulvivirga</taxon>
    </lineage>
</organism>
<keyword evidence="1" id="KW-0812">Transmembrane</keyword>
<reference evidence="2" key="1">
    <citation type="submission" date="2021-09" db="EMBL/GenBank/DDBJ databases">
        <title>Fulvivirga sp. isolated from coastal sediment.</title>
        <authorList>
            <person name="Yu H."/>
        </authorList>
    </citation>
    <scope>NUCLEOTIDE SEQUENCE</scope>
    <source>
        <strain evidence="2">1062</strain>
    </source>
</reference>
<evidence type="ECO:0000256" key="1">
    <source>
        <dbReference type="SAM" id="Phobius"/>
    </source>
</evidence>
<keyword evidence="1" id="KW-0472">Membrane</keyword>
<keyword evidence="3" id="KW-1185">Reference proteome</keyword>
<dbReference type="EMBL" id="JAIXNE010000001">
    <property type="protein sequence ID" value="MCA6073624.1"/>
    <property type="molecule type" value="Genomic_DNA"/>
</dbReference>
<evidence type="ECO:0000313" key="3">
    <source>
        <dbReference type="Proteomes" id="UP001139409"/>
    </source>
</evidence>
<dbReference type="Pfam" id="PF04238">
    <property type="entry name" value="DUF420"/>
    <property type="match status" value="1"/>
</dbReference>
<accession>A0A9X1KW56</accession>
<proteinExistence type="predicted"/>
<dbReference type="RefSeq" id="WP_225696737.1">
    <property type="nucleotide sequence ID" value="NZ_JAIXNE010000001.1"/>
</dbReference>
<feature type="transmembrane region" description="Helical" evidence="1">
    <location>
        <begin position="156"/>
        <end position="175"/>
    </location>
</feature>
<feature type="transmembrane region" description="Helical" evidence="1">
    <location>
        <begin position="76"/>
        <end position="94"/>
    </location>
</feature>
<name>A0A9X1KW56_9BACT</name>